<dbReference type="Gene3D" id="3.40.630.30">
    <property type="match status" value="1"/>
</dbReference>
<dbReference type="SUPFAM" id="SSF55729">
    <property type="entry name" value="Acyl-CoA N-acyltransferases (Nat)"/>
    <property type="match status" value="1"/>
</dbReference>
<reference evidence="3 4" key="1">
    <citation type="journal article" date="2017" name="Int. J. Parasitol.">
        <title>The genome of the protozoan parasite Cystoisospora suis and a reverse vaccinology approach to identify vaccine candidates.</title>
        <authorList>
            <person name="Palmieri N."/>
            <person name="Shrestha A."/>
            <person name="Ruttkowski B."/>
            <person name="Beck T."/>
            <person name="Vogl C."/>
            <person name="Tomley F."/>
            <person name="Blake D.P."/>
            <person name="Joachim A."/>
        </authorList>
    </citation>
    <scope>NUCLEOTIDE SEQUENCE [LARGE SCALE GENOMIC DNA]</scope>
    <source>
        <strain evidence="3 4">Wien I</strain>
    </source>
</reference>
<dbReference type="InterPro" id="IPR039840">
    <property type="entry name" value="NAA80"/>
</dbReference>
<dbReference type="PROSITE" id="PS51186">
    <property type="entry name" value="GNAT"/>
    <property type="match status" value="1"/>
</dbReference>
<dbReference type="GO" id="GO:0005737">
    <property type="term" value="C:cytoplasm"/>
    <property type="evidence" value="ECO:0007669"/>
    <property type="project" value="TreeGrafter"/>
</dbReference>
<dbReference type="RefSeq" id="XP_067926954.1">
    <property type="nucleotide sequence ID" value="XM_068061080.1"/>
</dbReference>
<dbReference type="Pfam" id="PF13508">
    <property type="entry name" value="Acetyltransf_7"/>
    <property type="match status" value="1"/>
</dbReference>
<dbReference type="EMBL" id="MIGC01000342">
    <property type="protein sequence ID" value="PHJ25282.1"/>
    <property type="molecule type" value="Genomic_DNA"/>
</dbReference>
<feature type="region of interest" description="Disordered" evidence="1">
    <location>
        <begin position="692"/>
        <end position="730"/>
    </location>
</feature>
<accession>A0A2C6LEK9</accession>
<dbReference type="GeneID" id="94424291"/>
<name>A0A2C6LEK9_9APIC</name>
<keyword evidence="4" id="KW-1185">Reference proteome</keyword>
<dbReference type="VEuPathDB" id="ToxoDB:CSUI_000873"/>
<protein>
    <submittedName>
        <fullName evidence="3">Gnat family protein</fullName>
    </submittedName>
</protein>
<dbReference type="AlphaFoldDB" id="A0A2C6LEK9"/>
<evidence type="ECO:0000259" key="2">
    <source>
        <dbReference type="PROSITE" id="PS51186"/>
    </source>
</evidence>
<dbReference type="PANTHER" id="PTHR13538:SF4">
    <property type="entry name" value="N-ALPHA-ACETYLTRANSFERASE 80"/>
    <property type="match status" value="1"/>
</dbReference>
<dbReference type="OrthoDB" id="329272at2759"/>
<evidence type="ECO:0000256" key="1">
    <source>
        <dbReference type="SAM" id="MobiDB-lite"/>
    </source>
</evidence>
<comment type="caution">
    <text evidence="3">The sequence shown here is derived from an EMBL/GenBank/DDBJ whole genome shotgun (WGS) entry which is preliminary data.</text>
</comment>
<evidence type="ECO:0000313" key="3">
    <source>
        <dbReference type="EMBL" id="PHJ25282.1"/>
    </source>
</evidence>
<dbReference type="GO" id="GO:1905502">
    <property type="term" value="F:acetyl-CoA binding"/>
    <property type="evidence" value="ECO:0007669"/>
    <property type="project" value="TreeGrafter"/>
</dbReference>
<proteinExistence type="predicted"/>
<sequence>MDSSPASHSCTGISCVWLGRRGDQVKTAGQGEAPTSAAPGGSRFSSADRIAQEIAFLEGAEEKASDKDGVGSNPRFRLDLLRWHVQTSEQGVFSSWEPRITDTRELQSGKLQLALWLSAAAQTLQTEWPALRNHSGSLRRPHFDCVRLEQVERCSLPQAGTSRLRSSPPQAPYSLEPSSDGDTCACLGPNTVCDRSSDTCCERHSEPASDQAATGEGTLSKVEEFLCVSVKSDKNPGPGYTLPASFLLISGREVVGHARLQAAALPGCPAQYVAASYVIVEERVRGRGWGTLLMRMVEAIASQHWAADYVILRTRGAARFYEKLGYLGCSSMECSAPCLARLSSRQRDTLNASLGRLLQSVEEAPHGWSAHDDSDKIQYGSKVLTQEKHRRGSPQEEPKQQRTAHKSISPLDVWLRKRVGRCIETPVTLTWVERCTQVVSAMRSLSRWPGNTCGEGTGTPKPVEACVDPGACIPSEPSRTWGGAPASFTVENGSIVTLLDVPWCKQIGPACGISAICMAAAFFAAQSQPPAGNVEVGSQFGPNGNKCLDVEGLGDHLLALAKSWRISRDGELFNVRDFIRLAREGARLDAVHVIITQAEDADGRPLATELKNFHGEEAVWMPMNSADKVAYFLDKRWLLVLPFDSAGGHVVCQRGRKAHYGIVVGACRLTPEECPKGDDGVLLGKSEYGPASLLEGPASRSDDEQFGGPVSESLITNTNSEGRSEEMRGAERLDVTESFPCNDTETVGAENSSSLADVAIVLQHGRSRRLLTEWWTKVQESNAQLLSVDKRTYPDATGMQLMNSAILLRGIRKPLRAP</sequence>
<feature type="region of interest" description="Disordered" evidence="1">
    <location>
        <begin position="385"/>
        <end position="406"/>
    </location>
</feature>
<dbReference type="InterPro" id="IPR016181">
    <property type="entry name" value="Acyl_CoA_acyltransferase"/>
</dbReference>
<feature type="domain" description="N-acetyltransferase" evidence="2">
    <location>
        <begin position="202"/>
        <end position="348"/>
    </location>
</feature>
<dbReference type="InterPro" id="IPR000182">
    <property type="entry name" value="GNAT_dom"/>
</dbReference>
<gene>
    <name evidence="3" type="ORF">CSUI_000873</name>
</gene>
<evidence type="ECO:0000313" key="4">
    <source>
        <dbReference type="Proteomes" id="UP000221165"/>
    </source>
</evidence>
<dbReference type="CDD" id="cd04301">
    <property type="entry name" value="NAT_SF"/>
    <property type="match status" value="1"/>
</dbReference>
<dbReference type="PANTHER" id="PTHR13538">
    <property type="entry name" value="N-ACETYLTRANSFERASE 6"/>
    <property type="match status" value="1"/>
</dbReference>
<organism evidence="3 4">
    <name type="scientific">Cystoisospora suis</name>
    <dbReference type="NCBI Taxonomy" id="483139"/>
    <lineage>
        <taxon>Eukaryota</taxon>
        <taxon>Sar</taxon>
        <taxon>Alveolata</taxon>
        <taxon>Apicomplexa</taxon>
        <taxon>Conoidasida</taxon>
        <taxon>Coccidia</taxon>
        <taxon>Eucoccidiorida</taxon>
        <taxon>Eimeriorina</taxon>
        <taxon>Sarcocystidae</taxon>
        <taxon>Cystoisospora</taxon>
    </lineage>
</organism>
<dbReference type="Proteomes" id="UP000221165">
    <property type="component" value="Unassembled WGS sequence"/>
</dbReference>
<feature type="region of interest" description="Disordered" evidence="1">
    <location>
        <begin position="25"/>
        <end position="44"/>
    </location>
</feature>
<dbReference type="GO" id="GO:0008080">
    <property type="term" value="F:N-acetyltransferase activity"/>
    <property type="evidence" value="ECO:0007669"/>
    <property type="project" value="InterPro"/>
</dbReference>